<keyword evidence="4" id="KW-1185">Reference proteome</keyword>
<keyword evidence="1" id="KW-0677">Repeat</keyword>
<dbReference type="EMBL" id="NMUQ01000001">
    <property type="protein sequence ID" value="OXM16616.1"/>
    <property type="molecule type" value="Genomic_DNA"/>
</dbReference>
<dbReference type="AlphaFoldDB" id="A0A229P2U1"/>
<dbReference type="Pfam" id="PF14559">
    <property type="entry name" value="TPR_19"/>
    <property type="match status" value="1"/>
</dbReference>
<dbReference type="InterPro" id="IPR019734">
    <property type="entry name" value="TPR_rpt"/>
</dbReference>
<organism evidence="3 4">
    <name type="scientific">Paenibacillus herberti</name>
    <dbReference type="NCBI Taxonomy" id="1619309"/>
    <lineage>
        <taxon>Bacteria</taxon>
        <taxon>Bacillati</taxon>
        <taxon>Bacillota</taxon>
        <taxon>Bacilli</taxon>
        <taxon>Bacillales</taxon>
        <taxon>Paenibacillaceae</taxon>
        <taxon>Paenibacillus</taxon>
    </lineage>
</organism>
<reference evidence="3 4" key="1">
    <citation type="submission" date="2017-07" db="EMBL/GenBank/DDBJ databases">
        <title>Paenibacillus herberti R33 genome sequencing and assembly.</title>
        <authorList>
            <person name="Su W."/>
        </authorList>
    </citation>
    <scope>NUCLEOTIDE SEQUENCE [LARGE SCALE GENOMIC DNA]</scope>
    <source>
        <strain evidence="3 4">R33</strain>
    </source>
</reference>
<dbReference type="PANTHER" id="PTHR22904:SF523">
    <property type="entry name" value="STRESS-INDUCED-PHOSPHOPROTEIN 1"/>
    <property type="match status" value="1"/>
</dbReference>
<accession>A0A229P2U1</accession>
<keyword evidence="2" id="KW-0802">TPR repeat</keyword>
<evidence type="ECO:0000313" key="4">
    <source>
        <dbReference type="Proteomes" id="UP000215145"/>
    </source>
</evidence>
<name>A0A229P2U1_9BACL</name>
<dbReference type="PANTHER" id="PTHR22904">
    <property type="entry name" value="TPR REPEAT CONTAINING PROTEIN"/>
    <property type="match status" value="1"/>
</dbReference>
<evidence type="ECO:0000313" key="3">
    <source>
        <dbReference type="EMBL" id="OXM16616.1"/>
    </source>
</evidence>
<proteinExistence type="predicted"/>
<evidence type="ECO:0000256" key="2">
    <source>
        <dbReference type="ARBA" id="ARBA00022803"/>
    </source>
</evidence>
<dbReference type="SMART" id="SM00028">
    <property type="entry name" value="TPR"/>
    <property type="match status" value="3"/>
</dbReference>
<dbReference type="Proteomes" id="UP000215145">
    <property type="component" value="Unassembled WGS sequence"/>
</dbReference>
<dbReference type="Pfam" id="PF13414">
    <property type="entry name" value="TPR_11"/>
    <property type="match status" value="1"/>
</dbReference>
<dbReference type="GO" id="GO:0051879">
    <property type="term" value="F:Hsp90 protein binding"/>
    <property type="evidence" value="ECO:0007669"/>
    <property type="project" value="TreeGrafter"/>
</dbReference>
<dbReference type="RefSeq" id="WP_089523700.1">
    <property type="nucleotide sequence ID" value="NZ_NMUQ01000001.1"/>
</dbReference>
<dbReference type="InterPro" id="IPR011990">
    <property type="entry name" value="TPR-like_helical_dom_sf"/>
</dbReference>
<dbReference type="OrthoDB" id="2658522at2"/>
<comment type="caution">
    <text evidence="3">The sequence shown here is derived from an EMBL/GenBank/DDBJ whole genome shotgun (WGS) entry which is preliminary data.</text>
</comment>
<dbReference type="Gene3D" id="1.25.40.10">
    <property type="entry name" value="Tetratricopeptide repeat domain"/>
    <property type="match status" value="1"/>
</dbReference>
<dbReference type="SUPFAM" id="SSF48452">
    <property type="entry name" value="TPR-like"/>
    <property type="match status" value="1"/>
</dbReference>
<protein>
    <submittedName>
        <fullName evidence="3">Uncharacterized protein</fullName>
    </submittedName>
</protein>
<sequence>MDGEGCIKKAYECILKGDFDEAIQWFLQAIHLEPDNASFHYKCSVSCTRSGKWELALHHAAKACALKPGNEEYRYHLDVVDARRLVSDAKLLLASGESKPAQVMEFLQEARILDPLQAEACYLAARCCIELGRLQEAKQLAAEAFRLEPSMEEARLLYRQIKRMSRRRGRD</sequence>
<gene>
    <name evidence="3" type="ORF">CGZ75_08130</name>
</gene>
<evidence type="ECO:0000256" key="1">
    <source>
        <dbReference type="ARBA" id="ARBA00022737"/>
    </source>
</evidence>